<keyword evidence="8" id="KW-0066">ATP synthesis</keyword>
<keyword evidence="7" id="KW-0472">Membrane</keyword>
<accession>A0A1Q9DK93</accession>
<proteinExistence type="inferred from homology"/>
<comment type="similarity">
    <text evidence="2">Belongs to the ATPase delta chain family.</text>
</comment>
<keyword evidence="6" id="KW-0793">Thylakoid</keyword>
<dbReference type="Pfam" id="PF00213">
    <property type="entry name" value="OSCP"/>
    <property type="match status" value="1"/>
</dbReference>
<evidence type="ECO:0000313" key="9">
    <source>
        <dbReference type="EMBL" id="OLP95617.1"/>
    </source>
</evidence>
<keyword evidence="3" id="KW-0813">Transport</keyword>
<dbReference type="PANTHER" id="PTHR11910">
    <property type="entry name" value="ATP SYNTHASE DELTA CHAIN"/>
    <property type="match status" value="1"/>
</dbReference>
<comment type="caution">
    <text evidence="9">The sequence shown here is derived from an EMBL/GenBank/DDBJ whole genome shotgun (WGS) entry which is preliminary data.</text>
</comment>
<sequence>MNDVVWMYQQTDCVAGVPPALKTFGCLQKRSNGAVAEIPQPRHTLDRCCDKNPGIRGSLIKQFYLREAASSIMLQHAARTWSRASRSLVCHAAMRPVAPAAIPATSVLASRCFAAAAKKPKMEDGTLEGRYATALFMASMDKLDKVYGDLQGLREMMESSQEFKLAIETPGIEPESKVAAFEAVCKKASIDGAVLNFLKVLVENKRAHLLSRMIDIFENFYRAEKNLVLCKVTSAASLSDGQKKQVEAAMQKRAEGSKLIMEYNTNPALLGGLVVKMDEAVLDNSVSTRLERLQTQLLAPV</sequence>
<name>A0A1Q9DK93_SYMMI</name>
<evidence type="ECO:0000313" key="10">
    <source>
        <dbReference type="Proteomes" id="UP000186817"/>
    </source>
</evidence>
<dbReference type="SUPFAM" id="SSF47928">
    <property type="entry name" value="N-terminal domain of the delta subunit of the F1F0-ATP synthase"/>
    <property type="match status" value="1"/>
</dbReference>
<comment type="subcellular location">
    <subcellularLocation>
        <location evidence="1">Membrane</location>
    </subcellularLocation>
</comment>
<dbReference type="Gene3D" id="1.10.520.20">
    <property type="entry name" value="N-terminal domain of the delta subunit of the F1F0-ATP synthase"/>
    <property type="match status" value="1"/>
</dbReference>
<dbReference type="AlphaFoldDB" id="A0A1Q9DK93"/>
<evidence type="ECO:0000256" key="2">
    <source>
        <dbReference type="ARBA" id="ARBA00007046"/>
    </source>
</evidence>
<dbReference type="GO" id="GO:0046933">
    <property type="term" value="F:proton-transporting ATP synthase activity, rotational mechanism"/>
    <property type="evidence" value="ECO:0007669"/>
    <property type="project" value="InterPro"/>
</dbReference>
<evidence type="ECO:0000256" key="6">
    <source>
        <dbReference type="ARBA" id="ARBA00023078"/>
    </source>
</evidence>
<evidence type="ECO:0000256" key="8">
    <source>
        <dbReference type="ARBA" id="ARBA00023310"/>
    </source>
</evidence>
<keyword evidence="4" id="KW-0375">Hydrogen ion transport</keyword>
<evidence type="ECO:0000256" key="3">
    <source>
        <dbReference type="ARBA" id="ARBA00022448"/>
    </source>
</evidence>
<reference evidence="9 10" key="1">
    <citation type="submission" date="2016-02" db="EMBL/GenBank/DDBJ databases">
        <title>Genome analysis of coral dinoflagellate symbionts highlights evolutionary adaptations to a symbiotic lifestyle.</title>
        <authorList>
            <person name="Aranda M."/>
            <person name="Li Y."/>
            <person name="Liew Y.J."/>
            <person name="Baumgarten S."/>
            <person name="Simakov O."/>
            <person name="Wilson M."/>
            <person name="Piel J."/>
            <person name="Ashoor H."/>
            <person name="Bougouffa S."/>
            <person name="Bajic V.B."/>
            <person name="Ryu T."/>
            <person name="Ravasi T."/>
            <person name="Bayer T."/>
            <person name="Micklem G."/>
            <person name="Kim H."/>
            <person name="Bhak J."/>
            <person name="Lajeunesse T.C."/>
            <person name="Voolstra C.R."/>
        </authorList>
    </citation>
    <scope>NUCLEOTIDE SEQUENCE [LARGE SCALE GENOMIC DNA]</scope>
    <source>
        <strain evidence="9 10">CCMP2467</strain>
    </source>
</reference>
<dbReference type="Proteomes" id="UP000186817">
    <property type="component" value="Unassembled WGS sequence"/>
</dbReference>
<evidence type="ECO:0000256" key="1">
    <source>
        <dbReference type="ARBA" id="ARBA00004370"/>
    </source>
</evidence>
<organism evidence="9 10">
    <name type="scientific">Symbiodinium microadriaticum</name>
    <name type="common">Dinoflagellate</name>
    <name type="synonym">Zooxanthella microadriatica</name>
    <dbReference type="NCBI Taxonomy" id="2951"/>
    <lineage>
        <taxon>Eukaryota</taxon>
        <taxon>Sar</taxon>
        <taxon>Alveolata</taxon>
        <taxon>Dinophyceae</taxon>
        <taxon>Suessiales</taxon>
        <taxon>Symbiodiniaceae</taxon>
        <taxon>Symbiodinium</taxon>
    </lineage>
</organism>
<dbReference type="OrthoDB" id="1262810at2759"/>
<dbReference type="PRINTS" id="PR00125">
    <property type="entry name" value="ATPASEDELTA"/>
</dbReference>
<gene>
    <name evidence="9" type="primary">atpH</name>
    <name evidence="9" type="ORF">AK812_SmicGene22232</name>
</gene>
<dbReference type="EMBL" id="LSRX01000496">
    <property type="protein sequence ID" value="OLP95617.1"/>
    <property type="molecule type" value="Genomic_DNA"/>
</dbReference>
<evidence type="ECO:0000256" key="4">
    <source>
        <dbReference type="ARBA" id="ARBA00022781"/>
    </source>
</evidence>
<keyword evidence="5" id="KW-0406">Ion transport</keyword>
<evidence type="ECO:0000256" key="5">
    <source>
        <dbReference type="ARBA" id="ARBA00023065"/>
    </source>
</evidence>
<evidence type="ECO:0000256" key="7">
    <source>
        <dbReference type="ARBA" id="ARBA00023136"/>
    </source>
</evidence>
<dbReference type="NCBIfam" id="TIGR01145">
    <property type="entry name" value="ATP_synt_delta"/>
    <property type="match status" value="1"/>
</dbReference>
<dbReference type="GO" id="GO:0016020">
    <property type="term" value="C:membrane"/>
    <property type="evidence" value="ECO:0007669"/>
    <property type="project" value="UniProtKB-SubCell"/>
</dbReference>
<dbReference type="HAMAP" id="MF_01416">
    <property type="entry name" value="ATP_synth_delta_bact"/>
    <property type="match status" value="1"/>
</dbReference>
<dbReference type="InterPro" id="IPR000711">
    <property type="entry name" value="ATPase_OSCP/dsu"/>
</dbReference>
<keyword evidence="10" id="KW-1185">Reference proteome</keyword>
<dbReference type="InterPro" id="IPR026015">
    <property type="entry name" value="ATP_synth_OSCP/delta_N_sf"/>
</dbReference>
<protein>
    <submittedName>
        <fullName evidence="9">ATP synthase subunit delta</fullName>
    </submittedName>
</protein>